<sequence length="121" mass="13790">MSNTRGYQLKSRKVFFIVLLLVSLNGVASTQDEINHLLSAVASTNCQYERNGTFYSGKEAIKHINKKYAYYANDIDSAEDFIKYSATKSKISGNHYKIHCNNSAPVKSQEWLLKALNDYRQ</sequence>
<evidence type="ECO:0000313" key="3">
    <source>
        <dbReference type="Proteomes" id="UP000004931"/>
    </source>
</evidence>
<dbReference type="InterPro" id="IPR035242">
    <property type="entry name" value="DUF5329"/>
</dbReference>
<evidence type="ECO:0000256" key="1">
    <source>
        <dbReference type="SAM" id="SignalP"/>
    </source>
</evidence>
<proteinExistence type="predicted"/>
<accession>A0YBP2</accession>
<reference evidence="2 3" key="1">
    <citation type="journal article" date="2010" name="J. Bacteriol.">
        <title>Genome sequence of the oligotrophic marine Gammaproteobacterium HTCC2143, isolated from the Oregon Coast.</title>
        <authorList>
            <person name="Oh H.M."/>
            <person name="Kang I."/>
            <person name="Ferriera S."/>
            <person name="Giovannoni S.J."/>
            <person name="Cho J.C."/>
        </authorList>
    </citation>
    <scope>NUCLEOTIDE SEQUENCE [LARGE SCALE GENOMIC DNA]</scope>
    <source>
        <strain evidence="2 3">HTCC2143</strain>
    </source>
</reference>
<keyword evidence="3" id="KW-1185">Reference proteome</keyword>
<feature type="signal peptide" evidence="1">
    <location>
        <begin position="1"/>
        <end position="28"/>
    </location>
</feature>
<gene>
    <name evidence="2" type="ORF">GP2143_05960</name>
</gene>
<dbReference type="Pfam" id="PF17263">
    <property type="entry name" value="DUF5329"/>
    <property type="match status" value="1"/>
</dbReference>
<organism evidence="2 3">
    <name type="scientific">marine gamma proteobacterium HTCC2143</name>
    <dbReference type="NCBI Taxonomy" id="247633"/>
    <lineage>
        <taxon>Bacteria</taxon>
        <taxon>Pseudomonadati</taxon>
        <taxon>Pseudomonadota</taxon>
        <taxon>Gammaproteobacteria</taxon>
        <taxon>Cellvibrionales</taxon>
        <taxon>Spongiibacteraceae</taxon>
        <taxon>BD1-7 clade</taxon>
    </lineage>
</organism>
<evidence type="ECO:0000313" key="2">
    <source>
        <dbReference type="EMBL" id="EAW31972.1"/>
    </source>
</evidence>
<protein>
    <submittedName>
        <fullName evidence="2">Uncharacterized protein</fullName>
    </submittedName>
</protein>
<dbReference type="EMBL" id="AAVT01000002">
    <property type="protein sequence ID" value="EAW31972.1"/>
    <property type="molecule type" value="Genomic_DNA"/>
</dbReference>
<dbReference type="Proteomes" id="UP000004931">
    <property type="component" value="Unassembled WGS sequence"/>
</dbReference>
<feature type="chain" id="PRO_5002630653" evidence="1">
    <location>
        <begin position="29"/>
        <end position="121"/>
    </location>
</feature>
<name>A0YBP2_9GAMM</name>
<keyword evidence="1" id="KW-0732">Signal</keyword>
<dbReference type="AlphaFoldDB" id="A0YBP2"/>
<comment type="caution">
    <text evidence="2">The sequence shown here is derived from an EMBL/GenBank/DDBJ whole genome shotgun (WGS) entry which is preliminary data.</text>
</comment>